<organism evidence="3 4">
    <name type="scientific">Hoeflea poritis</name>
    <dbReference type="NCBI Taxonomy" id="2993659"/>
    <lineage>
        <taxon>Bacteria</taxon>
        <taxon>Pseudomonadati</taxon>
        <taxon>Pseudomonadota</taxon>
        <taxon>Alphaproteobacteria</taxon>
        <taxon>Hyphomicrobiales</taxon>
        <taxon>Rhizobiaceae</taxon>
        <taxon>Hoeflea</taxon>
    </lineage>
</organism>
<protein>
    <submittedName>
        <fullName evidence="3">RT0821/Lpp0805 family surface protein</fullName>
    </submittedName>
</protein>
<dbReference type="InterPro" id="IPR032635">
    <property type="entry name" value="Anti_2"/>
</dbReference>
<dbReference type="Proteomes" id="UP001148313">
    <property type="component" value="Unassembled WGS sequence"/>
</dbReference>
<evidence type="ECO:0000313" key="3">
    <source>
        <dbReference type="EMBL" id="MDA4848129.1"/>
    </source>
</evidence>
<dbReference type="InterPro" id="IPR016364">
    <property type="entry name" value="Surface_antigen_Rickettsia"/>
</dbReference>
<sequence length="142" mass="14985">MKIGYLILSFTFALALAGCSNTGGQSSFLNSFVPQSSGKSSVIDALNGGIIDPTISAQLSSEDRMKALEAEYRALEVAPSGQIVAWQGTQSGVSGEVYAAQPYEVGSQNCRQYVHKIMQGGVETTARGTACRSEDGNWTPLV</sequence>
<feature type="chain" id="PRO_5047057696" evidence="1">
    <location>
        <begin position="18"/>
        <end position="142"/>
    </location>
</feature>
<keyword evidence="1" id="KW-0732">Signal</keyword>
<dbReference type="Pfam" id="PF16998">
    <property type="entry name" value="17kDa_Anti_2"/>
    <property type="match status" value="1"/>
</dbReference>
<dbReference type="RefSeq" id="WP_271091978.1">
    <property type="nucleotide sequence ID" value="NZ_JAPJZH010000019.1"/>
</dbReference>
<feature type="signal peptide" evidence="1">
    <location>
        <begin position="1"/>
        <end position="17"/>
    </location>
</feature>
<accession>A0ABT4VTV9</accession>
<dbReference type="EMBL" id="JAPJZH010000019">
    <property type="protein sequence ID" value="MDA4848129.1"/>
    <property type="molecule type" value="Genomic_DNA"/>
</dbReference>
<evidence type="ECO:0000256" key="1">
    <source>
        <dbReference type="SAM" id="SignalP"/>
    </source>
</evidence>
<feature type="domain" description="Surface antigen" evidence="2">
    <location>
        <begin position="82"/>
        <end position="139"/>
    </location>
</feature>
<reference evidence="3" key="1">
    <citation type="submission" date="2022-11" db="EMBL/GenBank/DDBJ databases">
        <title>Hoeflea poritis sp. nov., isolated from scleractinian coral Porites lutea.</title>
        <authorList>
            <person name="Zhang G."/>
            <person name="Wei Q."/>
            <person name="Cai L."/>
        </authorList>
    </citation>
    <scope>NUCLEOTIDE SEQUENCE</scope>
    <source>
        <strain evidence="3">E7-10</strain>
    </source>
</reference>
<dbReference type="PIRSF" id="PIRSF002721">
    <property type="entry name" value="Surface_antigen_Rickettsia"/>
    <property type="match status" value="1"/>
</dbReference>
<dbReference type="PROSITE" id="PS51257">
    <property type="entry name" value="PROKAR_LIPOPROTEIN"/>
    <property type="match status" value="1"/>
</dbReference>
<name>A0ABT4VTV9_9HYPH</name>
<comment type="caution">
    <text evidence="3">The sequence shown here is derived from an EMBL/GenBank/DDBJ whole genome shotgun (WGS) entry which is preliminary data.</text>
</comment>
<proteinExistence type="predicted"/>
<evidence type="ECO:0000259" key="2">
    <source>
        <dbReference type="Pfam" id="PF16998"/>
    </source>
</evidence>
<evidence type="ECO:0000313" key="4">
    <source>
        <dbReference type="Proteomes" id="UP001148313"/>
    </source>
</evidence>
<keyword evidence="4" id="KW-1185">Reference proteome</keyword>
<gene>
    <name evidence="3" type="ORF">OOZ53_22415</name>
</gene>